<dbReference type="SUPFAM" id="SSF56349">
    <property type="entry name" value="DNA breaking-rejoining enzymes"/>
    <property type="match status" value="1"/>
</dbReference>
<dbReference type="PROSITE" id="PS51898">
    <property type="entry name" value="TYR_RECOMBINASE"/>
    <property type="match status" value="1"/>
</dbReference>
<accession>A0ABV1CIX2</accession>
<evidence type="ECO:0000313" key="4">
    <source>
        <dbReference type="Proteomes" id="UP001470752"/>
    </source>
</evidence>
<reference evidence="3 4" key="1">
    <citation type="submission" date="2024-04" db="EMBL/GenBank/DDBJ databases">
        <title>Human intestinal bacterial collection.</title>
        <authorList>
            <person name="Pauvert C."/>
            <person name="Hitch T.C.A."/>
            <person name="Clavel T."/>
        </authorList>
    </citation>
    <scope>NUCLEOTIDE SEQUENCE [LARGE SCALE GENOMIC DNA]</scope>
    <source>
        <strain evidence="3 4">CLA-AA-H161</strain>
    </source>
</reference>
<gene>
    <name evidence="3" type="ORF">AAAX94_00825</name>
</gene>
<feature type="domain" description="Tyr recombinase" evidence="2">
    <location>
        <begin position="1"/>
        <end position="69"/>
    </location>
</feature>
<dbReference type="InterPro" id="IPR002104">
    <property type="entry name" value="Integrase_catalytic"/>
</dbReference>
<keyword evidence="4" id="KW-1185">Reference proteome</keyword>
<dbReference type="InterPro" id="IPR011010">
    <property type="entry name" value="DNA_brk_join_enz"/>
</dbReference>
<evidence type="ECO:0000313" key="3">
    <source>
        <dbReference type="EMBL" id="MEQ2411596.1"/>
    </source>
</evidence>
<dbReference type="InterPro" id="IPR013762">
    <property type="entry name" value="Integrase-like_cat_sf"/>
</dbReference>
<dbReference type="Proteomes" id="UP001470752">
    <property type="component" value="Unassembled WGS sequence"/>
</dbReference>
<organism evidence="3 4">
    <name type="scientific">Blautia acetigignens</name>
    <dbReference type="NCBI Taxonomy" id="2981783"/>
    <lineage>
        <taxon>Bacteria</taxon>
        <taxon>Bacillati</taxon>
        <taxon>Bacillota</taxon>
        <taxon>Clostridia</taxon>
        <taxon>Lachnospirales</taxon>
        <taxon>Lachnospiraceae</taxon>
        <taxon>Blautia</taxon>
    </lineage>
</organism>
<protein>
    <submittedName>
        <fullName evidence="3">Tyrosine-type recombinase/integrase</fullName>
    </submittedName>
</protein>
<proteinExistence type="predicted"/>
<keyword evidence="1" id="KW-0233">DNA recombination</keyword>
<evidence type="ECO:0000256" key="1">
    <source>
        <dbReference type="ARBA" id="ARBA00023172"/>
    </source>
</evidence>
<dbReference type="RefSeq" id="WP_334292276.1">
    <property type="nucleotide sequence ID" value="NZ_JAOQJM010000027.1"/>
</dbReference>
<dbReference type="EMBL" id="JBBNFW010000061">
    <property type="protein sequence ID" value="MEQ2411596.1"/>
    <property type="molecule type" value="Genomic_DNA"/>
</dbReference>
<dbReference type="Gene3D" id="1.10.443.10">
    <property type="entry name" value="Intergrase catalytic core"/>
    <property type="match status" value="1"/>
</dbReference>
<dbReference type="Pfam" id="PF00589">
    <property type="entry name" value="Phage_integrase"/>
    <property type="match status" value="1"/>
</dbReference>
<comment type="caution">
    <text evidence="3">The sequence shown here is derived from an EMBL/GenBank/DDBJ whole genome shotgun (WGS) entry which is preliminary data.</text>
</comment>
<evidence type="ECO:0000259" key="2">
    <source>
        <dbReference type="PROSITE" id="PS51898"/>
    </source>
</evidence>
<sequence>MSKHHKKMVTMFGNSNLTFHNLRHSTACILYEQGWKAKDIQEWLGHADIVTTMNIYTHIDRAHKQRQAESLSGVYEHP</sequence>
<name>A0ABV1CIX2_9FIRM</name>